<dbReference type="Pfam" id="PF12927">
    <property type="entry name" value="DUF3835"/>
    <property type="match status" value="1"/>
</dbReference>
<feature type="region of interest" description="Disordered" evidence="5">
    <location>
        <begin position="371"/>
        <end position="593"/>
    </location>
</feature>
<evidence type="ECO:0000256" key="3">
    <source>
        <dbReference type="ARBA" id="ARBA00038295"/>
    </source>
</evidence>
<feature type="compositionally biased region" description="Low complexity" evidence="5">
    <location>
        <begin position="468"/>
        <end position="488"/>
    </location>
</feature>
<feature type="domain" description="DUF3835" evidence="6">
    <location>
        <begin position="682"/>
        <end position="766"/>
    </location>
</feature>
<feature type="compositionally biased region" description="Basic and acidic residues" evidence="5">
    <location>
        <begin position="554"/>
        <end position="580"/>
    </location>
</feature>
<feature type="compositionally biased region" description="Polar residues" evidence="5">
    <location>
        <begin position="655"/>
        <end position="679"/>
    </location>
</feature>
<dbReference type="OrthoDB" id="21413at2759"/>
<dbReference type="InParanoid" id="A0A168QBK2"/>
<evidence type="ECO:0000256" key="4">
    <source>
        <dbReference type="SAM" id="Coils"/>
    </source>
</evidence>
<dbReference type="InterPro" id="IPR009053">
    <property type="entry name" value="Prefoldin"/>
</dbReference>
<dbReference type="Pfam" id="PF02996">
    <property type="entry name" value="Prefoldin"/>
    <property type="match status" value="1"/>
</dbReference>
<dbReference type="InterPro" id="IPR024325">
    <property type="entry name" value="DUF3835"/>
</dbReference>
<dbReference type="STRING" id="4829.A0A168QBK2"/>
<dbReference type="GO" id="GO:0003682">
    <property type="term" value="F:chromatin binding"/>
    <property type="evidence" value="ECO:0007669"/>
    <property type="project" value="TreeGrafter"/>
</dbReference>
<dbReference type="EMBL" id="LT554351">
    <property type="protein sequence ID" value="SAM04190.1"/>
    <property type="molecule type" value="Genomic_DNA"/>
</dbReference>
<feature type="compositionally biased region" description="Polar residues" evidence="5">
    <location>
        <begin position="581"/>
        <end position="593"/>
    </location>
</feature>
<feature type="region of interest" description="Disordered" evidence="5">
    <location>
        <begin position="735"/>
        <end position="772"/>
    </location>
</feature>
<dbReference type="GO" id="GO:0019212">
    <property type="term" value="F:phosphatase inhibitor activity"/>
    <property type="evidence" value="ECO:0007669"/>
    <property type="project" value="TreeGrafter"/>
</dbReference>
<evidence type="ECO:0000256" key="5">
    <source>
        <dbReference type="SAM" id="MobiDB-lite"/>
    </source>
</evidence>
<dbReference type="CDD" id="cd23159">
    <property type="entry name" value="Prefoldin_URI1"/>
    <property type="match status" value="1"/>
</dbReference>
<feature type="region of interest" description="Disordered" evidence="5">
    <location>
        <begin position="269"/>
        <end position="357"/>
    </location>
</feature>
<evidence type="ECO:0000256" key="2">
    <source>
        <dbReference type="ARBA" id="ARBA00023242"/>
    </source>
</evidence>
<dbReference type="Gene3D" id="1.10.287.370">
    <property type="match status" value="1"/>
</dbReference>
<feature type="compositionally biased region" description="Basic and acidic residues" evidence="5">
    <location>
        <begin position="300"/>
        <end position="326"/>
    </location>
</feature>
<evidence type="ECO:0000313" key="7">
    <source>
        <dbReference type="EMBL" id="SAM04190.1"/>
    </source>
</evidence>
<sequence length="772" mass="86362">MSNPSLTDLSQKFTQWSSRIEQNKDELEAELNRWKGYKEEYEALGKQLETLADETSRPAMIPFGNLAFMPGKLIHTNEITVYLGDQYYVERSTKQALGILNRRKEGVDENLNLVQAQWNAIKAKSDSVSSNIFPSGDGVNEEGLPIMEIREEIPMSSEEDVSTNTVAPIDHASSSTTTAVTATAVTATPEEPANTIPDESSTSDSNDLMAMLDALEQEEEEEERIKQQQTFEQQLSFYEPDDTFAQPNYDDEDLDDLYDTEVADNIFDHFEDDEEYATQGVVDQEDMSTREDLDNEDADDSRLEEVENDMDHSGEPIKDVVAERLDTPIASASSPPSVAAKVEQSTTPPAEKKVSRFKKLQLEKQKIETIDSTTDTATDIETAKPLSTKPKFKVLKQGERKRKMEQQRQLSPPASSPESIPQVMPSTPKDVVSNMPSATETHVQEPPSPPVMTASPPPEQPKKKVSKFKQFQEQQRQTQGQQSSSGNQHAEQPKRLSPKAAQKGTPIAVPSRDIPSKQKTTTTTITTAAGLGSDDSGATISSKKKVSWESTTSVREHDRLSAPQTDPRDTYDKPLKEAHNTEQPQSMQHTIRSPSDIFRVVKQHQPEMEEDGYPVLDIDTSAAAPVDLRELASAISLSDPEPMFRPNYEVDEDNLPTTQRPWRPSTLVQSKSKLDTNTMRGAVMEREAEDLDLDEVEDDMDFKEIKSSYQRQRQGMLATMGGLSFDPKPEFEVFDEDLPLPSAKKDDQDNDAELRRKMSRFKAARMGLASDQ</sequence>
<keyword evidence="8" id="KW-1185">Reference proteome</keyword>
<dbReference type="InterPro" id="IPR004127">
    <property type="entry name" value="Prefoldin_subunit_alpha"/>
</dbReference>
<evidence type="ECO:0000256" key="1">
    <source>
        <dbReference type="ARBA" id="ARBA00004123"/>
    </source>
</evidence>
<dbReference type="Proteomes" id="UP000078561">
    <property type="component" value="Unassembled WGS sequence"/>
</dbReference>
<dbReference type="AlphaFoldDB" id="A0A168QBK2"/>
<gene>
    <name evidence="7" type="primary">ABSGL_10050.1 scaffold 11786</name>
</gene>
<evidence type="ECO:0000313" key="8">
    <source>
        <dbReference type="Proteomes" id="UP000078561"/>
    </source>
</evidence>
<comment type="similarity">
    <text evidence="3">Belongs to the RNA polymerase II subunit 5-mediating protein family.</text>
</comment>
<dbReference type="GO" id="GO:0003714">
    <property type="term" value="F:transcription corepressor activity"/>
    <property type="evidence" value="ECO:0007669"/>
    <property type="project" value="TreeGrafter"/>
</dbReference>
<organism evidence="7">
    <name type="scientific">Absidia glauca</name>
    <name type="common">Pin mould</name>
    <dbReference type="NCBI Taxonomy" id="4829"/>
    <lineage>
        <taxon>Eukaryota</taxon>
        <taxon>Fungi</taxon>
        <taxon>Fungi incertae sedis</taxon>
        <taxon>Mucoromycota</taxon>
        <taxon>Mucoromycotina</taxon>
        <taxon>Mucoromycetes</taxon>
        <taxon>Mucorales</taxon>
        <taxon>Cunninghamellaceae</taxon>
        <taxon>Absidia</taxon>
    </lineage>
</organism>
<dbReference type="GO" id="GO:0000122">
    <property type="term" value="P:negative regulation of transcription by RNA polymerase II"/>
    <property type="evidence" value="ECO:0007669"/>
    <property type="project" value="TreeGrafter"/>
</dbReference>
<name>A0A168QBK2_ABSGL</name>
<feature type="coiled-coil region" evidence="4">
    <location>
        <begin position="205"/>
        <end position="235"/>
    </location>
</feature>
<feature type="compositionally biased region" description="Basic and acidic residues" evidence="5">
    <location>
        <begin position="396"/>
        <end position="406"/>
    </location>
</feature>
<dbReference type="InterPro" id="IPR052255">
    <property type="entry name" value="RNA_pol_II_subunit5-mediator"/>
</dbReference>
<reference evidence="7" key="1">
    <citation type="submission" date="2016-04" db="EMBL/GenBank/DDBJ databases">
        <authorList>
            <person name="Evans L.H."/>
            <person name="Alamgir A."/>
            <person name="Owens N."/>
            <person name="Weber N.D."/>
            <person name="Virtaneva K."/>
            <person name="Barbian K."/>
            <person name="Babar A."/>
            <person name="Rosenke K."/>
        </authorList>
    </citation>
    <scope>NUCLEOTIDE SEQUENCE [LARGE SCALE GENOMIC DNA]</scope>
    <source>
        <strain evidence="7">CBS 101.48</strain>
    </source>
</reference>
<dbReference type="SUPFAM" id="SSF46579">
    <property type="entry name" value="Prefoldin"/>
    <property type="match status" value="1"/>
</dbReference>
<dbReference type="GO" id="GO:0005634">
    <property type="term" value="C:nucleus"/>
    <property type="evidence" value="ECO:0007669"/>
    <property type="project" value="UniProtKB-SubCell"/>
</dbReference>
<evidence type="ECO:0000259" key="6">
    <source>
        <dbReference type="Pfam" id="PF12927"/>
    </source>
</evidence>
<dbReference type="PANTHER" id="PTHR15111:SF0">
    <property type="entry name" value="UNCONVENTIONAL PREFOLDIN RPB5 INTERACTOR 1"/>
    <property type="match status" value="1"/>
</dbReference>
<keyword evidence="2" id="KW-0539">Nucleus</keyword>
<keyword evidence="4" id="KW-0175">Coiled coil</keyword>
<dbReference type="OMA" id="ATETHVQ"/>
<feature type="compositionally biased region" description="Basic and acidic residues" evidence="5">
    <location>
        <begin position="743"/>
        <end position="756"/>
    </location>
</feature>
<feature type="compositionally biased region" description="Polar residues" evidence="5">
    <location>
        <begin position="407"/>
        <end position="419"/>
    </location>
</feature>
<comment type="subcellular location">
    <subcellularLocation>
        <location evidence="1">Nucleus</location>
    </subcellularLocation>
</comment>
<dbReference type="PANTHER" id="PTHR15111">
    <property type="entry name" value="RNA POLYMERASE II SUBUNIT 5-MEDIATING PROTEIN NNX3"/>
    <property type="match status" value="1"/>
</dbReference>
<feature type="compositionally biased region" description="Low complexity" evidence="5">
    <location>
        <begin position="330"/>
        <end position="340"/>
    </location>
</feature>
<accession>A0A168QBK2</accession>
<feature type="coiled-coil region" evidence="4">
    <location>
        <begin position="17"/>
        <end position="44"/>
    </location>
</feature>
<protein>
    <recommendedName>
        <fullName evidence="6">DUF3835 domain-containing protein</fullName>
    </recommendedName>
</protein>
<feature type="compositionally biased region" description="Low complexity" evidence="5">
    <location>
        <begin position="371"/>
        <end position="380"/>
    </location>
</feature>
<feature type="compositionally biased region" description="Pro residues" evidence="5">
    <location>
        <begin position="446"/>
        <end position="459"/>
    </location>
</feature>
<proteinExistence type="inferred from homology"/>
<feature type="region of interest" description="Disordered" evidence="5">
    <location>
        <begin position="639"/>
        <end position="681"/>
    </location>
</feature>